<sequence>WFISPSMPTSFIYKTVQIGEKGGNQFWSVNKLFVEYFKKNSYKNLKNLIERWKKNPIFKKRMKIFRDCLSILKNVKNSINPSNLVLPTLIAQIDGIQTEFMIKNGLYYDIGRRGWKNRMGRIIQKKSWFLNQTLNSELLDQANDLCLNILFQESFPGTPLNNSFVTFSRHKILHGEYLRYGRIDNTIRAFLILDFLVELTN</sequence>
<gene>
    <name evidence="1" type="ORF">S01H4_15223</name>
</gene>
<name>X1A4Q9_9ZZZZ</name>
<feature type="non-terminal residue" evidence="1">
    <location>
        <position position="1"/>
    </location>
</feature>
<dbReference type="EMBL" id="BART01006672">
    <property type="protein sequence ID" value="GAG67768.1"/>
    <property type="molecule type" value="Genomic_DNA"/>
</dbReference>
<proteinExistence type="predicted"/>
<dbReference type="AlphaFoldDB" id="X1A4Q9"/>
<organism evidence="1">
    <name type="scientific">marine sediment metagenome</name>
    <dbReference type="NCBI Taxonomy" id="412755"/>
    <lineage>
        <taxon>unclassified sequences</taxon>
        <taxon>metagenomes</taxon>
        <taxon>ecological metagenomes</taxon>
    </lineage>
</organism>
<protein>
    <submittedName>
        <fullName evidence="1">Uncharacterized protein</fullName>
    </submittedName>
</protein>
<reference evidence="1" key="1">
    <citation type="journal article" date="2014" name="Front. Microbiol.">
        <title>High frequency of phylogenetically diverse reductive dehalogenase-homologous genes in deep subseafloor sedimentary metagenomes.</title>
        <authorList>
            <person name="Kawai M."/>
            <person name="Futagami T."/>
            <person name="Toyoda A."/>
            <person name="Takaki Y."/>
            <person name="Nishi S."/>
            <person name="Hori S."/>
            <person name="Arai W."/>
            <person name="Tsubouchi T."/>
            <person name="Morono Y."/>
            <person name="Uchiyama I."/>
            <person name="Ito T."/>
            <person name="Fujiyama A."/>
            <person name="Inagaki F."/>
            <person name="Takami H."/>
        </authorList>
    </citation>
    <scope>NUCLEOTIDE SEQUENCE</scope>
    <source>
        <strain evidence="1">Expedition CK06-06</strain>
    </source>
</reference>
<evidence type="ECO:0000313" key="1">
    <source>
        <dbReference type="EMBL" id="GAG67768.1"/>
    </source>
</evidence>
<accession>X1A4Q9</accession>
<comment type="caution">
    <text evidence="1">The sequence shown here is derived from an EMBL/GenBank/DDBJ whole genome shotgun (WGS) entry which is preliminary data.</text>
</comment>